<proteinExistence type="predicted"/>
<dbReference type="InParanoid" id="A0A2K1KVZ9"/>
<accession>A0A2K1KVZ9</accession>
<protein>
    <submittedName>
        <fullName evidence="1 2">Uncharacterized protein</fullName>
    </submittedName>
</protein>
<dbReference type="Gramene" id="Pp3c3_24880V3.1">
    <property type="protein sequence ID" value="Pp3c3_24880V3.1"/>
    <property type="gene ID" value="Pp3c3_24880"/>
</dbReference>
<name>A0A2K1KVZ9_PHYPA</name>
<evidence type="ECO:0000313" key="3">
    <source>
        <dbReference type="Proteomes" id="UP000006727"/>
    </source>
</evidence>
<reference evidence="1 3" key="1">
    <citation type="journal article" date="2008" name="Science">
        <title>The Physcomitrella genome reveals evolutionary insights into the conquest of land by plants.</title>
        <authorList>
            <person name="Rensing S."/>
            <person name="Lang D."/>
            <person name="Zimmer A."/>
            <person name="Terry A."/>
            <person name="Salamov A."/>
            <person name="Shapiro H."/>
            <person name="Nishiyama T."/>
            <person name="Perroud P.-F."/>
            <person name="Lindquist E."/>
            <person name="Kamisugi Y."/>
            <person name="Tanahashi T."/>
            <person name="Sakakibara K."/>
            <person name="Fujita T."/>
            <person name="Oishi K."/>
            <person name="Shin-I T."/>
            <person name="Kuroki Y."/>
            <person name="Toyoda A."/>
            <person name="Suzuki Y."/>
            <person name="Hashimoto A."/>
            <person name="Yamaguchi K."/>
            <person name="Sugano A."/>
            <person name="Kohara Y."/>
            <person name="Fujiyama A."/>
            <person name="Anterola A."/>
            <person name="Aoki S."/>
            <person name="Ashton N."/>
            <person name="Barbazuk W.B."/>
            <person name="Barker E."/>
            <person name="Bennetzen J."/>
            <person name="Bezanilla M."/>
            <person name="Blankenship R."/>
            <person name="Cho S.H."/>
            <person name="Dutcher S."/>
            <person name="Estelle M."/>
            <person name="Fawcett J.A."/>
            <person name="Gundlach H."/>
            <person name="Hanada K."/>
            <person name="Heyl A."/>
            <person name="Hicks K.A."/>
            <person name="Hugh J."/>
            <person name="Lohr M."/>
            <person name="Mayer K."/>
            <person name="Melkozernov A."/>
            <person name="Murata T."/>
            <person name="Nelson D."/>
            <person name="Pils B."/>
            <person name="Prigge M."/>
            <person name="Reiss B."/>
            <person name="Renner T."/>
            <person name="Rombauts S."/>
            <person name="Rushton P."/>
            <person name="Sanderfoot A."/>
            <person name="Schween G."/>
            <person name="Shiu S.-H."/>
            <person name="Stueber K."/>
            <person name="Theodoulou F.L."/>
            <person name="Tu H."/>
            <person name="Van de Peer Y."/>
            <person name="Verrier P.J."/>
            <person name="Waters E."/>
            <person name="Wood A."/>
            <person name="Yang L."/>
            <person name="Cove D."/>
            <person name="Cuming A."/>
            <person name="Hasebe M."/>
            <person name="Lucas S."/>
            <person name="Mishler D.B."/>
            <person name="Reski R."/>
            <person name="Grigoriev I."/>
            <person name="Quatrano R.S."/>
            <person name="Boore J.L."/>
        </authorList>
    </citation>
    <scope>NUCLEOTIDE SEQUENCE [LARGE SCALE GENOMIC DNA]</scope>
    <source>
        <strain evidence="2 3">cv. Gransden 2004</strain>
    </source>
</reference>
<reference evidence="1 3" key="2">
    <citation type="journal article" date="2018" name="Plant J.">
        <title>The Physcomitrella patens chromosome-scale assembly reveals moss genome structure and evolution.</title>
        <authorList>
            <person name="Lang D."/>
            <person name="Ullrich K.K."/>
            <person name="Murat F."/>
            <person name="Fuchs J."/>
            <person name="Jenkins J."/>
            <person name="Haas F.B."/>
            <person name="Piednoel M."/>
            <person name="Gundlach H."/>
            <person name="Van Bel M."/>
            <person name="Meyberg R."/>
            <person name="Vives C."/>
            <person name="Morata J."/>
            <person name="Symeonidi A."/>
            <person name="Hiss M."/>
            <person name="Muchero W."/>
            <person name="Kamisugi Y."/>
            <person name="Saleh O."/>
            <person name="Blanc G."/>
            <person name="Decker E.L."/>
            <person name="van Gessel N."/>
            <person name="Grimwood J."/>
            <person name="Hayes R.D."/>
            <person name="Graham S.W."/>
            <person name="Gunter L.E."/>
            <person name="McDaniel S.F."/>
            <person name="Hoernstein S.N.W."/>
            <person name="Larsson A."/>
            <person name="Li F.W."/>
            <person name="Perroud P.F."/>
            <person name="Phillips J."/>
            <person name="Ranjan P."/>
            <person name="Rokshar D.S."/>
            <person name="Rothfels C.J."/>
            <person name="Schneider L."/>
            <person name="Shu S."/>
            <person name="Stevenson D.W."/>
            <person name="Thummler F."/>
            <person name="Tillich M."/>
            <person name="Villarreal Aguilar J.C."/>
            <person name="Widiez T."/>
            <person name="Wong G.K."/>
            <person name="Wymore A."/>
            <person name="Zhang Y."/>
            <person name="Zimmer A.D."/>
            <person name="Quatrano R.S."/>
            <person name="Mayer K.F.X."/>
            <person name="Goodstein D."/>
            <person name="Casacuberta J.M."/>
            <person name="Vandepoele K."/>
            <person name="Reski R."/>
            <person name="Cuming A.C."/>
            <person name="Tuskan G.A."/>
            <person name="Maumus F."/>
            <person name="Salse J."/>
            <person name="Schmutz J."/>
            <person name="Rensing S.A."/>
        </authorList>
    </citation>
    <scope>NUCLEOTIDE SEQUENCE [LARGE SCALE GENOMIC DNA]</scope>
    <source>
        <strain evidence="2 3">cv. Gransden 2004</strain>
    </source>
</reference>
<evidence type="ECO:0000313" key="1">
    <source>
        <dbReference type="EMBL" id="PNR57926.1"/>
    </source>
</evidence>
<keyword evidence="3" id="KW-1185">Reference proteome</keyword>
<dbReference type="AlphaFoldDB" id="A0A2K1KVZ9"/>
<organism evidence="1">
    <name type="scientific">Physcomitrium patens</name>
    <name type="common">Spreading-leaved earth moss</name>
    <name type="synonym">Physcomitrella patens</name>
    <dbReference type="NCBI Taxonomy" id="3218"/>
    <lineage>
        <taxon>Eukaryota</taxon>
        <taxon>Viridiplantae</taxon>
        <taxon>Streptophyta</taxon>
        <taxon>Embryophyta</taxon>
        <taxon>Bryophyta</taxon>
        <taxon>Bryophytina</taxon>
        <taxon>Bryopsida</taxon>
        <taxon>Funariidae</taxon>
        <taxon>Funariales</taxon>
        <taxon>Funariaceae</taxon>
        <taxon>Physcomitrium</taxon>
    </lineage>
</organism>
<reference evidence="2" key="3">
    <citation type="submission" date="2020-12" db="UniProtKB">
        <authorList>
            <consortium name="EnsemblPlants"/>
        </authorList>
    </citation>
    <scope>IDENTIFICATION</scope>
</reference>
<dbReference type="EMBL" id="ABEU02000003">
    <property type="protein sequence ID" value="PNR57926.1"/>
    <property type="molecule type" value="Genomic_DNA"/>
</dbReference>
<gene>
    <name evidence="1" type="ORF">PHYPA_004920</name>
</gene>
<dbReference type="Proteomes" id="UP000006727">
    <property type="component" value="Chromosome 3"/>
</dbReference>
<evidence type="ECO:0000313" key="2">
    <source>
        <dbReference type="EnsemblPlants" id="Pp3c3_24880V3.1"/>
    </source>
</evidence>
<sequence>MNRSLRLSISTRRVQWCCIWEGCLGAESCSVVVAGILRLTWWQAMAVIITITAPSLKLSCDPELGTSH</sequence>
<dbReference type="EnsemblPlants" id="Pp3c3_24880V3.1">
    <property type="protein sequence ID" value="Pp3c3_24880V3.1"/>
    <property type="gene ID" value="Pp3c3_24880"/>
</dbReference>